<organism evidence="3 4">
    <name type="scientific">Candidatus Caccousia avicola</name>
    <dbReference type="NCBI Taxonomy" id="2840721"/>
    <lineage>
        <taxon>Bacteria</taxon>
        <taxon>Bacillati</taxon>
        <taxon>Bacillota</taxon>
        <taxon>Clostridia</taxon>
        <taxon>Eubacteriales</taxon>
        <taxon>Oscillospiraceae</taxon>
        <taxon>Oscillospiraceae incertae sedis</taxon>
        <taxon>Candidatus Caccousia</taxon>
    </lineage>
</organism>
<evidence type="ECO:0000313" key="3">
    <source>
        <dbReference type="EMBL" id="HIR47203.1"/>
    </source>
</evidence>
<evidence type="ECO:0000313" key="4">
    <source>
        <dbReference type="Proteomes" id="UP000824242"/>
    </source>
</evidence>
<proteinExistence type="predicted"/>
<dbReference type="Pfam" id="PF03235">
    <property type="entry name" value="GmrSD_N"/>
    <property type="match status" value="1"/>
</dbReference>
<dbReference type="Proteomes" id="UP000824242">
    <property type="component" value="Unassembled WGS sequence"/>
</dbReference>
<dbReference type="InterPro" id="IPR011089">
    <property type="entry name" value="GmrSD_C"/>
</dbReference>
<sequence length="646" mass="75665">MIFGDEQELPCHSAEQLLFWQKCVHEKLCFTLVNWETNLEKYGAFLYNDVCTHTDLPERMKPMADTHIKYNDHSINSAFKNHYIVPDYQREYVWKDEQVEQLLADLLDAYNTDSQKAYFLGTIVTYDSGSQFELIDGQQRLTTFFILLCAIKKIYIDHGEQTSVIENLIYSPTMNSEGDVINLYHLQLQYEDAGNCLELIEKGQERPNYITQSGERLFDAFKTIQDFLQEQFPQIADLKKFVVFLLNKTSFIRIETYDISDALKIFETINQRGKGLDPMDLLKNMVFRQVDRSKFKELNMNWKSITRSLEKIDEKPLRFLRYFIMANYDTSSEKDGILREDQIYTWLSNNNVQCHYQEAPFQFVQKMAQNVELYVKCRMPDDASEGNVHLKNIPLLAGKSYKLHLMLLLAASNMNSEAFAKFKSILESVVYYTVIDKIATNITERTFALWCRDVRNIITVEDLDCFVKNTIIPTVNDWKLDNKSNFLRLGLNSMQQYRIKFILGKITAYVDALKLGKTTVEDLTTYTETAVEIEHIMPQTCTDKELYGMDEEEFSVYINRLGNLTLLENTINRSIQNDVYANKATYYKQSKFYITSSISELVNLGQDTAINRTNSLLSSWSDWNKQAIEERQEMFYRLSEMIWELR</sequence>
<dbReference type="EMBL" id="DVGZ01000059">
    <property type="protein sequence ID" value="HIR47203.1"/>
    <property type="molecule type" value="Genomic_DNA"/>
</dbReference>
<reference evidence="3" key="2">
    <citation type="journal article" date="2021" name="PeerJ">
        <title>Extensive microbial diversity within the chicken gut microbiome revealed by metagenomics and culture.</title>
        <authorList>
            <person name="Gilroy R."/>
            <person name="Ravi A."/>
            <person name="Getino M."/>
            <person name="Pursley I."/>
            <person name="Horton D.L."/>
            <person name="Alikhan N.F."/>
            <person name="Baker D."/>
            <person name="Gharbi K."/>
            <person name="Hall N."/>
            <person name="Watson M."/>
            <person name="Adriaenssens E.M."/>
            <person name="Foster-Nyarko E."/>
            <person name="Jarju S."/>
            <person name="Secka A."/>
            <person name="Antonio M."/>
            <person name="Oren A."/>
            <person name="Chaudhuri R.R."/>
            <person name="La Ragione R."/>
            <person name="Hildebrand F."/>
            <person name="Pallen M.J."/>
        </authorList>
    </citation>
    <scope>NUCLEOTIDE SEQUENCE</scope>
    <source>
        <strain evidence="3">ChiSxjej1B13-7958</strain>
    </source>
</reference>
<evidence type="ECO:0000259" key="2">
    <source>
        <dbReference type="Pfam" id="PF07510"/>
    </source>
</evidence>
<dbReference type="AlphaFoldDB" id="A0A9D1DEZ4"/>
<dbReference type="InterPro" id="IPR004919">
    <property type="entry name" value="GmrSD_N"/>
</dbReference>
<reference evidence="3" key="1">
    <citation type="submission" date="2020-10" db="EMBL/GenBank/DDBJ databases">
        <authorList>
            <person name="Gilroy R."/>
        </authorList>
    </citation>
    <scope>NUCLEOTIDE SEQUENCE</scope>
    <source>
        <strain evidence="3">ChiSxjej1B13-7958</strain>
    </source>
</reference>
<comment type="caution">
    <text evidence="3">The sequence shown here is derived from an EMBL/GenBank/DDBJ whole genome shotgun (WGS) entry which is preliminary data.</text>
</comment>
<feature type="domain" description="GmrSD restriction endonucleases C-terminal" evidence="2">
    <location>
        <begin position="485"/>
        <end position="635"/>
    </location>
</feature>
<dbReference type="Pfam" id="PF07510">
    <property type="entry name" value="GmrSD_C"/>
    <property type="match status" value="1"/>
</dbReference>
<gene>
    <name evidence="3" type="ORF">IAB89_06030</name>
</gene>
<evidence type="ECO:0000259" key="1">
    <source>
        <dbReference type="Pfam" id="PF03235"/>
    </source>
</evidence>
<protein>
    <submittedName>
        <fullName evidence="3">DUF262 domain-containing protein</fullName>
    </submittedName>
</protein>
<dbReference type="PANTHER" id="PTHR35149:SF1">
    <property type="entry name" value="DUF5655 DOMAIN-CONTAINING PROTEIN"/>
    <property type="match status" value="1"/>
</dbReference>
<feature type="domain" description="GmrSD restriction endonucleases N-terminal" evidence="1">
    <location>
        <begin position="80"/>
        <end position="287"/>
    </location>
</feature>
<name>A0A9D1DEZ4_9FIRM</name>
<accession>A0A9D1DEZ4</accession>
<dbReference type="PANTHER" id="PTHR35149">
    <property type="entry name" value="SLL5132 PROTEIN"/>
    <property type="match status" value="1"/>
</dbReference>